<evidence type="ECO:0000259" key="10">
    <source>
        <dbReference type="Pfam" id="PF00909"/>
    </source>
</evidence>
<feature type="transmembrane region" description="Helical" evidence="9">
    <location>
        <begin position="305"/>
        <end position="328"/>
    </location>
</feature>
<evidence type="ECO:0000256" key="4">
    <source>
        <dbReference type="ARBA" id="ARBA00022692"/>
    </source>
</evidence>
<feature type="transmembrane region" description="Helical" evidence="9">
    <location>
        <begin position="191"/>
        <end position="209"/>
    </location>
</feature>
<gene>
    <name evidence="11" type="ORF">FC72_GL000675</name>
</gene>
<dbReference type="RefSeq" id="WP_057766403.1">
    <property type="nucleotide sequence ID" value="NZ_AZDG01000016.1"/>
</dbReference>
<dbReference type="OrthoDB" id="9814202at2"/>
<comment type="subcellular location">
    <subcellularLocation>
        <location evidence="1">Membrane</location>
        <topology evidence="1">Multi-pass membrane protein</topology>
    </subcellularLocation>
</comment>
<evidence type="ECO:0000256" key="8">
    <source>
        <dbReference type="ARBA" id="ARBA00050025"/>
    </source>
</evidence>
<keyword evidence="5 9" id="KW-1133">Transmembrane helix</keyword>
<proteinExistence type="inferred from homology"/>
<feature type="transmembrane region" description="Helical" evidence="9">
    <location>
        <begin position="348"/>
        <end position="370"/>
    </location>
</feature>
<evidence type="ECO:0000256" key="9">
    <source>
        <dbReference type="SAM" id="Phobius"/>
    </source>
</evidence>
<keyword evidence="6 9" id="KW-0472">Membrane</keyword>
<organism evidence="11 12">
    <name type="scientific">Companilactobacillus tucceti DSM 20183</name>
    <dbReference type="NCBI Taxonomy" id="1423811"/>
    <lineage>
        <taxon>Bacteria</taxon>
        <taxon>Bacillati</taxon>
        <taxon>Bacillota</taxon>
        <taxon>Bacilli</taxon>
        <taxon>Lactobacillales</taxon>
        <taxon>Lactobacillaceae</taxon>
        <taxon>Companilactobacillus</taxon>
    </lineage>
</organism>
<evidence type="ECO:0000256" key="1">
    <source>
        <dbReference type="ARBA" id="ARBA00004141"/>
    </source>
</evidence>
<protein>
    <recommendedName>
        <fullName evidence="8">Ammonium transporter</fullName>
    </recommendedName>
</protein>
<evidence type="ECO:0000313" key="11">
    <source>
        <dbReference type="EMBL" id="KRK64109.1"/>
    </source>
</evidence>
<name>A0A0R1IXV8_9LACO</name>
<feature type="transmembrane region" description="Helical" evidence="9">
    <location>
        <begin position="272"/>
        <end position="293"/>
    </location>
</feature>
<feature type="transmembrane region" description="Helical" evidence="9">
    <location>
        <begin position="221"/>
        <end position="242"/>
    </location>
</feature>
<reference evidence="11 12" key="1">
    <citation type="journal article" date="2015" name="Genome Announc.">
        <title>Expanding the biotechnology potential of lactobacilli through comparative genomics of 213 strains and associated genera.</title>
        <authorList>
            <person name="Sun Z."/>
            <person name="Harris H.M."/>
            <person name="McCann A."/>
            <person name="Guo C."/>
            <person name="Argimon S."/>
            <person name="Zhang W."/>
            <person name="Yang X."/>
            <person name="Jeffery I.B."/>
            <person name="Cooney J.C."/>
            <person name="Kagawa T.F."/>
            <person name="Liu W."/>
            <person name="Song Y."/>
            <person name="Salvetti E."/>
            <person name="Wrobel A."/>
            <person name="Rasinkangas P."/>
            <person name="Parkhill J."/>
            <person name="Rea M.C."/>
            <person name="O'Sullivan O."/>
            <person name="Ritari J."/>
            <person name="Douillard F.P."/>
            <person name="Paul Ross R."/>
            <person name="Yang R."/>
            <person name="Briner A.E."/>
            <person name="Felis G.E."/>
            <person name="de Vos W.M."/>
            <person name="Barrangou R."/>
            <person name="Klaenhammer T.R."/>
            <person name="Caufield P.W."/>
            <person name="Cui Y."/>
            <person name="Zhang H."/>
            <person name="O'Toole P.W."/>
        </authorList>
    </citation>
    <scope>NUCLEOTIDE SEQUENCE [LARGE SCALE GENOMIC DNA]</scope>
    <source>
        <strain evidence="11 12">DSM 20183</strain>
    </source>
</reference>
<comment type="similarity">
    <text evidence="2">Belongs to the ammonia transporter channel (TC 1.A.11.2) family.</text>
</comment>
<dbReference type="Proteomes" id="UP000050929">
    <property type="component" value="Unassembled WGS sequence"/>
</dbReference>
<evidence type="ECO:0000256" key="5">
    <source>
        <dbReference type="ARBA" id="ARBA00022989"/>
    </source>
</evidence>
<dbReference type="Pfam" id="PF00909">
    <property type="entry name" value="Ammonium_transp"/>
    <property type="match status" value="1"/>
</dbReference>
<dbReference type="InterPro" id="IPR024041">
    <property type="entry name" value="NH4_transpt_AmtB-like_dom"/>
</dbReference>
<evidence type="ECO:0000256" key="3">
    <source>
        <dbReference type="ARBA" id="ARBA00022448"/>
    </source>
</evidence>
<sequence>MSIVFMVLATLLVWIMTPGIAVFYGGFVPKSNITRILFDSFLMFGIAGLMWILVGYSAAFEGNHFGIIGNFNHLFLSGINMTAMFGMTKLPTEVVVLFQMMFAILTPALFIGAIANRTRIKFVIGFIILWSLLIYYPLVHMVWSSDGFLARMGVMDFAGGTVIHIDAGITALVLSNFLLKPYKPTEHPNGNSFWILMGTALLWIGWYGFNAGSALSLNAQAIQAFMTTTIAPLSAMLTWIALENTYKKEITLSGICTGTICGLVGVTPAAGYVTITAALIIGVVSSIGSFYFMNSLKYKLHINDYLDIFGSHGVSGIIGSLTTGLFATKAVNPNVINNGLLVGGGFRLLLVQTLGVLFTIVFVVILNCLIVSGLKRFFKDDIYSPELGDLKHIKLT</sequence>
<dbReference type="STRING" id="1423811.FC72_GL000675"/>
<accession>A0A0R1IXV8</accession>
<feature type="transmembrane region" description="Helical" evidence="9">
    <location>
        <begin position="71"/>
        <end position="88"/>
    </location>
</feature>
<dbReference type="GO" id="GO:0008519">
    <property type="term" value="F:ammonium channel activity"/>
    <property type="evidence" value="ECO:0007669"/>
    <property type="project" value="InterPro"/>
</dbReference>
<keyword evidence="7" id="KW-0924">Ammonia transport</keyword>
<dbReference type="PATRIC" id="fig|1423811.3.peg.685"/>
<feature type="transmembrane region" description="Helical" evidence="9">
    <location>
        <begin position="158"/>
        <end position="179"/>
    </location>
</feature>
<feature type="transmembrane region" description="Helical" evidence="9">
    <location>
        <begin position="249"/>
        <end position="266"/>
    </location>
</feature>
<dbReference type="EMBL" id="AZDG01000016">
    <property type="protein sequence ID" value="KRK64109.1"/>
    <property type="molecule type" value="Genomic_DNA"/>
</dbReference>
<evidence type="ECO:0000256" key="2">
    <source>
        <dbReference type="ARBA" id="ARBA00005887"/>
    </source>
</evidence>
<dbReference type="InterPro" id="IPR029020">
    <property type="entry name" value="Ammonium/urea_transptr"/>
</dbReference>
<dbReference type="Gene3D" id="1.10.3430.10">
    <property type="entry name" value="Ammonium transporter AmtB like domains"/>
    <property type="match status" value="1"/>
</dbReference>
<evidence type="ECO:0000313" key="12">
    <source>
        <dbReference type="Proteomes" id="UP000050929"/>
    </source>
</evidence>
<dbReference type="AlphaFoldDB" id="A0A0R1IXV8"/>
<dbReference type="InterPro" id="IPR001905">
    <property type="entry name" value="Ammonium_transpt"/>
</dbReference>
<dbReference type="PANTHER" id="PTHR43029:SF10">
    <property type="entry name" value="AMMONIUM TRANSPORTER MEP2"/>
    <property type="match status" value="1"/>
</dbReference>
<keyword evidence="3" id="KW-0813">Transport</keyword>
<comment type="caution">
    <text evidence="11">The sequence shown here is derived from an EMBL/GenBank/DDBJ whole genome shotgun (WGS) entry which is preliminary data.</text>
</comment>
<dbReference type="SUPFAM" id="SSF111352">
    <property type="entry name" value="Ammonium transporter"/>
    <property type="match status" value="1"/>
</dbReference>
<keyword evidence="12" id="KW-1185">Reference proteome</keyword>
<feature type="transmembrane region" description="Helical" evidence="9">
    <location>
        <begin position="37"/>
        <end position="59"/>
    </location>
</feature>
<evidence type="ECO:0000256" key="6">
    <source>
        <dbReference type="ARBA" id="ARBA00023136"/>
    </source>
</evidence>
<evidence type="ECO:0000256" key="7">
    <source>
        <dbReference type="ARBA" id="ARBA00023177"/>
    </source>
</evidence>
<feature type="domain" description="Ammonium transporter AmtB-like" evidence="10">
    <location>
        <begin position="4"/>
        <end position="378"/>
    </location>
</feature>
<dbReference type="PANTHER" id="PTHR43029">
    <property type="entry name" value="AMMONIUM TRANSPORTER MEP2"/>
    <property type="match status" value="1"/>
</dbReference>
<keyword evidence="4 9" id="KW-0812">Transmembrane</keyword>
<dbReference type="GO" id="GO:0005886">
    <property type="term" value="C:plasma membrane"/>
    <property type="evidence" value="ECO:0007669"/>
    <property type="project" value="TreeGrafter"/>
</dbReference>
<feature type="transmembrane region" description="Helical" evidence="9">
    <location>
        <begin position="94"/>
        <end position="115"/>
    </location>
</feature>
<feature type="transmembrane region" description="Helical" evidence="9">
    <location>
        <begin position="122"/>
        <end position="138"/>
    </location>
</feature>